<dbReference type="EMBL" id="LT994652">
    <property type="protein sequence ID" value="SPN78969.1"/>
    <property type="molecule type" value="Genomic_DNA"/>
</dbReference>
<keyword evidence="1" id="KW-0472">Membrane</keyword>
<protein>
    <submittedName>
        <fullName evidence="2">Transmembrane domain-containing protein</fullName>
    </submittedName>
</protein>
<reference evidence="2" key="1">
    <citation type="submission" date="2018-03" db="EMBL/GenBank/DDBJ databases">
        <authorList>
            <consortium name="Urmite Genomes"/>
        </authorList>
    </citation>
    <scope>NUCLEOTIDE SEQUENCE [LARGE SCALE GENOMIC DNA]</scope>
    <source>
        <strain evidence="2">IHUMI-S29</strain>
    </source>
</reference>
<dbReference type="Proteomes" id="UP000270547">
    <property type="component" value="Segment"/>
</dbReference>
<keyword evidence="1" id="KW-1133">Transmembrane helix</keyword>
<sequence length="63" mass="7217">MYIFIFIVLVQQALCLLLLNNRGYQGLEMLYDIIRLSFYTICAALVICSATLLLLFSILPLFP</sequence>
<evidence type="ECO:0000313" key="2">
    <source>
        <dbReference type="EMBL" id="SPN78969.1"/>
    </source>
</evidence>
<keyword evidence="1 2" id="KW-0812">Transmembrane</keyword>
<proteinExistence type="predicted"/>
<feature type="transmembrane region" description="Helical" evidence="1">
    <location>
        <begin position="33"/>
        <end position="62"/>
    </location>
</feature>
<organism evidence="2">
    <name type="scientific">Cedratvirus Zaza IHUMI</name>
    <dbReference type="NCBI Taxonomy" id="2126979"/>
    <lineage>
        <taxon>Viruses</taxon>
        <taxon>Pithoviruses</taxon>
    </lineage>
</organism>
<evidence type="ECO:0000256" key="1">
    <source>
        <dbReference type="SAM" id="Phobius"/>
    </source>
</evidence>
<gene>
    <name evidence="2" type="ORF">ZAZAV_102</name>
</gene>
<name>A0A2R8FDA0_9VIRU</name>
<accession>A0A2R8FDA0</accession>